<organism evidence="2 3">
    <name type="scientific">Beggiatoa alba B18LD</name>
    <dbReference type="NCBI Taxonomy" id="395493"/>
    <lineage>
        <taxon>Bacteria</taxon>
        <taxon>Pseudomonadati</taxon>
        <taxon>Pseudomonadota</taxon>
        <taxon>Gammaproteobacteria</taxon>
        <taxon>Thiotrichales</taxon>
        <taxon>Thiotrichaceae</taxon>
        <taxon>Beggiatoa</taxon>
    </lineage>
</organism>
<feature type="transmembrane region" description="Helical" evidence="1">
    <location>
        <begin position="385"/>
        <end position="402"/>
    </location>
</feature>
<keyword evidence="1" id="KW-0472">Membrane</keyword>
<feature type="transmembrane region" description="Helical" evidence="1">
    <location>
        <begin position="318"/>
        <end position="339"/>
    </location>
</feature>
<feature type="transmembrane region" description="Helical" evidence="1">
    <location>
        <begin position="409"/>
        <end position="430"/>
    </location>
</feature>
<gene>
    <name evidence="2" type="ORF">BegalDRAFT_1322</name>
</gene>
<keyword evidence="1" id="KW-0812">Transmembrane</keyword>
<protein>
    <submittedName>
        <fullName evidence="2">Uncharacterized protein</fullName>
    </submittedName>
</protein>
<proteinExistence type="predicted"/>
<feature type="transmembrane region" description="Helical" evidence="1">
    <location>
        <begin position="151"/>
        <end position="169"/>
    </location>
</feature>
<dbReference type="OrthoDB" id="9793628at2"/>
<reference evidence="2 3" key="1">
    <citation type="submission" date="2011-11" db="EMBL/GenBank/DDBJ databases">
        <title>Improved High-Quality Draft sequence of Beggiatoa alba B18lD.</title>
        <authorList>
            <consortium name="US DOE Joint Genome Institute"/>
            <person name="Lucas S."/>
            <person name="Han J."/>
            <person name="Lapidus A."/>
            <person name="Cheng J.-F."/>
            <person name="Goodwin L."/>
            <person name="Pitluck S."/>
            <person name="Peters L."/>
            <person name="Mikhailova N."/>
            <person name="Held B."/>
            <person name="Detter J.C."/>
            <person name="Han C."/>
            <person name="Tapia R."/>
            <person name="Land M."/>
            <person name="Hauser L."/>
            <person name="Kyrpides N."/>
            <person name="Ivanova N."/>
            <person name="Pagani I."/>
            <person name="Samuel K."/>
            <person name="Teske A."/>
            <person name="Mueller J."/>
            <person name="Woyke T."/>
        </authorList>
    </citation>
    <scope>NUCLEOTIDE SEQUENCE [LARGE SCALE GENOMIC DNA]</scope>
    <source>
        <strain evidence="2 3">B18LD</strain>
    </source>
</reference>
<keyword evidence="3" id="KW-1185">Reference proteome</keyword>
<dbReference type="AlphaFoldDB" id="I3CF25"/>
<feature type="transmembrane region" description="Helical" evidence="1">
    <location>
        <begin position="125"/>
        <end position="145"/>
    </location>
</feature>
<accession>I3CF25</accession>
<keyword evidence="1" id="KW-1133">Transmembrane helix</keyword>
<sequence length="431" mass="50056">MYSRILKKPVFLHHPTAWLFPIFCLFCLHLAYAYQQPRWSPIDEQAHYDYIDVLTQGRLPAPDADITEYTHYLTTEIFHFAPADNLGLVGKSYQAQQPPVYYALLAIPNWVLKTLAVDPTQQIRLLRFITQLFILLGCLLLIPIFKELQQLFGIQANYGYVFACLLLCLQLDRRYALSNDNLALFLSHFSLLCLLRAWRLQQLSYVGLASTGVTLAFLTKYSNGLLLVPLGVFLCLWGWYVRYTLRAMLSLMLVNIPLLLIPCYLLVNKLLYGDAFKNNVTQNYFASFVQPIGNPQDFIHLFLEKLWNINHFFNTPSVVANISFILFVLTLLVCLLSGWRYLRATMWVAFTCGMSLLTLWVAWWLNNHYVGVYWFEFRHFNAYNLYFLLANFGFIFFLREIWQNNIVQIAGLLFSTLGVWACVQAGYLLIS</sequence>
<evidence type="ECO:0000313" key="2">
    <source>
        <dbReference type="EMBL" id="EIJ42218.1"/>
    </source>
</evidence>
<dbReference type="Proteomes" id="UP000005744">
    <property type="component" value="Unassembled WGS sequence"/>
</dbReference>
<dbReference type="RefSeq" id="WP_002684974.1">
    <property type="nucleotide sequence ID" value="NZ_JH600070.1"/>
</dbReference>
<evidence type="ECO:0000313" key="3">
    <source>
        <dbReference type="Proteomes" id="UP000005744"/>
    </source>
</evidence>
<feature type="transmembrane region" description="Helical" evidence="1">
    <location>
        <begin position="221"/>
        <end position="240"/>
    </location>
</feature>
<dbReference type="EMBL" id="JH600070">
    <property type="protein sequence ID" value="EIJ42218.1"/>
    <property type="molecule type" value="Genomic_DNA"/>
</dbReference>
<feature type="transmembrane region" description="Helical" evidence="1">
    <location>
        <begin position="346"/>
        <end position="365"/>
    </location>
</feature>
<evidence type="ECO:0000256" key="1">
    <source>
        <dbReference type="SAM" id="Phobius"/>
    </source>
</evidence>
<name>I3CF25_9GAMM</name>
<feature type="transmembrane region" description="Helical" evidence="1">
    <location>
        <begin position="247"/>
        <end position="267"/>
    </location>
</feature>
<feature type="transmembrane region" description="Helical" evidence="1">
    <location>
        <begin position="181"/>
        <end position="201"/>
    </location>
</feature>
<dbReference type="HOGENOM" id="CLU_635637_0_0_6"/>